<feature type="signal peptide" evidence="1">
    <location>
        <begin position="1"/>
        <end position="26"/>
    </location>
</feature>
<reference evidence="2 3" key="1">
    <citation type="submission" date="2022-03" db="EMBL/GenBank/DDBJ databases">
        <authorList>
            <person name="Nunn A."/>
            <person name="Chopra R."/>
            <person name="Nunn A."/>
            <person name="Contreras Garrido A."/>
        </authorList>
    </citation>
    <scope>NUCLEOTIDE SEQUENCE [LARGE SCALE GENOMIC DNA]</scope>
</reference>
<name>A0AAU9RGD6_THLAR</name>
<evidence type="ECO:0000313" key="2">
    <source>
        <dbReference type="EMBL" id="CAH2042187.1"/>
    </source>
</evidence>
<sequence>MSVNMTRSAGLLCAAWFFGLILHCSSLNSSDRGWPVARTVVMVGHVGLLSCINGSLLRFGYCICCCFCHTWYCLWFPCCHYGYSKNLAETLPHSHQEGTNEDNRKNEL</sequence>
<comment type="caution">
    <text evidence="2">The sequence shown here is derived from an EMBL/GenBank/DDBJ whole genome shotgun (WGS) entry which is preliminary data.</text>
</comment>
<feature type="chain" id="PRO_5043594483" description="Secreted protein" evidence="1">
    <location>
        <begin position="27"/>
        <end position="108"/>
    </location>
</feature>
<keyword evidence="1" id="KW-0732">Signal</keyword>
<evidence type="ECO:0000256" key="1">
    <source>
        <dbReference type="SAM" id="SignalP"/>
    </source>
</evidence>
<accession>A0AAU9RGD6</accession>
<protein>
    <recommendedName>
        <fullName evidence="4">Secreted protein</fullName>
    </recommendedName>
</protein>
<gene>
    <name evidence="2" type="ORF">TAV2_LOCUS4670</name>
</gene>
<evidence type="ECO:0008006" key="4">
    <source>
        <dbReference type="Google" id="ProtNLM"/>
    </source>
</evidence>
<keyword evidence="3" id="KW-1185">Reference proteome</keyword>
<organism evidence="2 3">
    <name type="scientific">Thlaspi arvense</name>
    <name type="common">Field penny-cress</name>
    <dbReference type="NCBI Taxonomy" id="13288"/>
    <lineage>
        <taxon>Eukaryota</taxon>
        <taxon>Viridiplantae</taxon>
        <taxon>Streptophyta</taxon>
        <taxon>Embryophyta</taxon>
        <taxon>Tracheophyta</taxon>
        <taxon>Spermatophyta</taxon>
        <taxon>Magnoliopsida</taxon>
        <taxon>eudicotyledons</taxon>
        <taxon>Gunneridae</taxon>
        <taxon>Pentapetalae</taxon>
        <taxon>rosids</taxon>
        <taxon>malvids</taxon>
        <taxon>Brassicales</taxon>
        <taxon>Brassicaceae</taxon>
        <taxon>Thlaspideae</taxon>
        <taxon>Thlaspi</taxon>
    </lineage>
</organism>
<proteinExistence type="predicted"/>
<dbReference type="AlphaFoldDB" id="A0AAU9RGD6"/>
<dbReference type="EMBL" id="CAJVSB020000162">
    <property type="protein sequence ID" value="CAH2042187.1"/>
    <property type="molecule type" value="Genomic_DNA"/>
</dbReference>
<evidence type="ECO:0000313" key="3">
    <source>
        <dbReference type="Proteomes" id="UP000836841"/>
    </source>
</evidence>
<dbReference type="Proteomes" id="UP000836841">
    <property type="component" value="Unassembled WGS sequence"/>
</dbReference>